<feature type="chain" id="PRO_5040253927" description="Antigenic cell wall galactomannoprotein" evidence="1">
    <location>
        <begin position="24"/>
        <end position="173"/>
    </location>
</feature>
<gene>
    <name evidence="2" type="ORF">E4U43_000997</name>
</gene>
<dbReference type="PANTHER" id="PTHR38123:SF1">
    <property type="entry name" value="HYDROPHOBIC SURFACE BINDING PROTEIN"/>
    <property type="match status" value="1"/>
</dbReference>
<dbReference type="EMBL" id="SRPW01000131">
    <property type="protein sequence ID" value="KAG6017520.1"/>
    <property type="molecule type" value="Genomic_DNA"/>
</dbReference>
<dbReference type="Proteomes" id="UP000748025">
    <property type="component" value="Unassembled WGS sequence"/>
</dbReference>
<comment type="caution">
    <text evidence="2">The sequence shown here is derived from an EMBL/GenBank/DDBJ whole genome shotgun (WGS) entry which is preliminary data.</text>
</comment>
<organism evidence="2 3">
    <name type="scientific">Claviceps pusilla</name>
    <dbReference type="NCBI Taxonomy" id="123648"/>
    <lineage>
        <taxon>Eukaryota</taxon>
        <taxon>Fungi</taxon>
        <taxon>Dikarya</taxon>
        <taxon>Ascomycota</taxon>
        <taxon>Pezizomycotina</taxon>
        <taxon>Sordariomycetes</taxon>
        <taxon>Hypocreomycetidae</taxon>
        <taxon>Hypocreales</taxon>
        <taxon>Clavicipitaceae</taxon>
        <taxon>Claviceps</taxon>
    </lineage>
</organism>
<name>A0A9P7NG87_9HYPO</name>
<feature type="signal peptide" evidence="1">
    <location>
        <begin position="1"/>
        <end position="23"/>
    </location>
</feature>
<dbReference type="GO" id="GO:0005576">
    <property type="term" value="C:extracellular region"/>
    <property type="evidence" value="ECO:0007669"/>
    <property type="project" value="TreeGrafter"/>
</dbReference>
<dbReference type="OrthoDB" id="4961012at2759"/>
<sequence length="173" mass="17851">MVSLKNVLLLATAAFASVAPRDGAKSLDDLHAINSGTVSLTIAINAYTGGLLGGFPILDAEAKLITVIKTATTNAISSGPATLAEAHNIINFITGTMEPTIKTSFAAIKSKKPLFEAAGLTSAVKSILESLKLATDNLGAALIAHVLVSVTADAKAIMVRIDADLDDVIRFYS</sequence>
<proteinExistence type="predicted"/>
<keyword evidence="1" id="KW-0732">Signal</keyword>
<dbReference type="AlphaFoldDB" id="A0A9P7NG87"/>
<keyword evidence="3" id="KW-1185">Reference proteome</keyword>
<accession>A0A9P7NG87</accession>
<evidence type="ECO:0000313" key="2">
    <source>
        <dbReference type="EMBL" id="KAG6017520.1"/>
    </source>
</evidence>
<evidence type="ECO:0000313" key="3">
    <source>
        <dbReference type="Proteomes" id="UP000748025"/>
    </source>
</evidence>
<reference evidence="2" key="1">
    <citation type="journal article" date="2020" name="bioRxiv">
        <title>Whole genome comparisons of ergot fungi reveals the divergence and evolution of species within the genus Claviceps are the result of varying mechanisms driving genome evolution and host range expansion.</title>
        <authorList>
            <person name="Wyka S.A."/>
            <person name="Mondo S.J."/>
            <person name="Liu M."/>
            <person name="Dettman J."/>
            <person name="Nalam V."/>
            <person name="Broders K.D."/>
        </authorList>
    </citation>
    <scope>NUCLEOTIDE SEQUENCE</scope>
    <source>
        <strain evidence="2">CCC 602</strain>
    </source>
</reference>
<evidence type="ECO:0008006" key="4">
    <source>
        <dbReference type="Google" id="ProtNLM"/>
    </source>
</evidence>
<evidence type="ECO:0000256" key="1">
    <source>
        <dbReference type="SAM" id="SignalP"/>
    </source>
</evidence>
<dbReference type="Pfam" id="PF12296">
    <property type="entry name" value="HsbA"/>
    <property type="match status" value="1"/>
</dbReference>
<dbReference type="Gene3D" id="1.20.1280.140">
    <property type="match status" value="1"/>
</dbReference>
<dbReference type="InterPro" id="IPR021054">
    <property type="entry name" value="Cell_wall_mannoprotein_1"/>
</dbReference>
<dbReference type="PANTHER" id="PTHR38123">
    <property type="entry name" value="CELL WALL SERINE-THREONINE-RICH GALACTOMANNOPROTEIN MP1 (AFU_ORTHOLOGUE AFUA_4G03240)"/>
    <property type="match status" value="1"/>
</dbReference>
<protein>
    <recommendedName>
        <fullName evidence="4">Antigenic cell wall galactomannoprotein</fullName>
    </recommendedName>
</protein>